<feature type="transmembrane region" description="Helical" evidence="1">
    <location>
        <begin position="178"/>
        <end position="197"/>
    </location>
</feature>
<dbReference type="InterPro" id="IPR019402">
    <property type="entry name" value="CWH43_N"/>
</dbReference>
<feature type="transmembrane region" description="Helical" evidence="1">
    <location>
        <begin position="375"/>
        <end position="394"/>
    </location>
</feature>
<feature type="transmembrane region" description="Helical" evidence="1">
    <location>
        <begin position="414"/>
        <end position="431"/>
    </location>
</feature>
<evidence type="ECO:0000256" key="1">
    <source>
        <dbReference type="SAM" id="Phobius"/>
    </source>
</evidence>
<evidence type="ECO:0000313" key="6">
    <source>
        <dbReference type="EMBL" id="KOS14808.1"/>
    </source>
</evidence>
<dbReference type="InterPro" id="IPR053911">
    <property type="entry name" value="PGAP2IP_TM_2nd"/>
</dbReference>
<dbReference type="AlphaFoldDB" id="A0A0M8MMY4"/>
<dbReference type="RefSeq" id="XP_017992440.1">
    <property type="nucleotide sequence ID" value="XM_018135551.1"/>
</dbReference>
<evidence type="ECO:0000259" key="4">
    <source>
        <dbReference type="Pfam" id="PF23022"/>
    </source>
</evidence>
<evidence type="ECO:0000259" key="3">
    <source>
        <dbReference type="Pfam" id="PF23021"/>
    </source>
</evidence>
<feature type="domain" description="CWH43-like N-terminal" evidence="2">
    <location>
        <begin position="23"/>
        <end position="145"/>
    </location>
</feature>
<dbReference type="EMBL" id="LGAV01000003">
    <property type="protein sequence ID" value="KOS14808.1"/>
    <property type="molecule type" value="Genomic_DNA"/>
</dbReference>
<organism evidence="6 7">
    <name type="scientific">Malassezia pachydermatis</name>
    <dbReference type="NCBI Taxonomy" id="77020"/>
    <lineage>
        <taxon>Eukaryota</taxon>
        <taxon>Fungi</taxon>
        <taxon>Dikarya</taxon>
        <taxon>Basidiomycota</taxon>
        <taxon>Ustilaginomycotina</taxon>
        <taxon>Malasseziomycetes</taxon>
        <taxon>Malasseziales</taxon>
        <taxon>Malasseziaceae</taxon>
        <taxon>Malassezia</taxon>
    </lineage>
</organism>
<reference evidence="6 7" key="1">
    <citation type="submission" date="2015-07" db="EMBL/GenBank/DDBJ databases">
        <title>Draft Genome Sequence of Malassezia furfur CBS1878 and Malassezia pachydermatis CBS1879.</title>
        <authorList>
            <person name="Triana S."/>
            <person name="Ohm R."/>
            <person name="Gonzalez A."/>
            <person name="DeCock H."/>
            <person name="Restrepo S."/>
            <person name="Celis A."/>
        </authorList>
    </citation>
    <scope>NUCLEOTIDE SEQUENCE [LARGE SCALE GENOMIC DNA]</scope>
    <source>
        <strain evidence="6 7">CBS 1879</strain>
    </source>
</reference>
<feature type="transmembrane region" description="Helical" evidence="1">
    <location>
        <begin position="16"/>
        <end position="38"/>
    </location>
</feature>
<feature type="transmembrane region" description="Helical" evidence="1">
    <location>
        <begin position="529"/>
        <end position="546"/>
    </location>
</feature>
<name>A0A0M8MMY4_9BASI</name>
<feature type="transmembrane region" description="Helical" evidence="1">
    <location>
        <begin position="464"/>
        <end position="482"/>
    </location>
</feature>
<keyword evidence="1" id="KW-0472">Membrane</keyword>
<feature type="transmembrane region" description="Helical" evidence="1">
    <location>
        <begin position="209"/>
        <end position="226"/>
    </location>
</feature>
<feature type="transmembrane region" description="Helical" evidence="1">
    <location>
        <begin position="438"/>
        <end position="458"/>
    </location>
</feature>
<feature type="transmembrane region" description="Helical" evidence="1">
    <location>
        <begin position="247"/>
        <end position="262"/>
    </location>
</feature>
<dbReference type="GO" id="GO:0031505">
    <property type="term" value="P:fungal-type cell wall organization"/>
    <property type="evidence" value="ECO:0007669"/>
    <property type="project" value="TreeGrafter"/>
</dbReference>
<feature type="domain" description="PGAP2IP second transmembrane" evidence="3">
    <location>
        <begin position="374"/>
        <end position="547"/>
    </location>
</feature>
<feature type="transmembrane region" description="Helical" evidence="1">
    <location>
        <begin position="567"/>
        <end position="586"/>
    </location>
</feature>
<dbReference type="InterPro" id="IPR051916">
    <property type="entry name" value="GPI-anchor_lipid_remodeler"/>
</dbReference>
<dbReference type="InterPro" id="IPR057315">
    <property type="entry name" value="Exo_endo_phos_PGAP2IP_C"/>
</dbReference>
<comment type="caution">
    <text evidence="6">The sequence shown here is derived from an EMBL/GenBank/DDBJ whole genome shotgun (WGS) entry which is preliminary data.</text>
</comment>
<evidence type="ECO:0000259" key="5">
    <source>
        <dbReference type="Pfam" id="PF23226"/>
    </source>
</evidence>
<feature type="domain" description="PGAP2IP first transmembrane" evidence="4">
    <location>
        <begin position="181"/>
        <end position="347"/>
    </location>
</feature>
<evidence type="ECO:0000259" key="2">
    <source>
        <dbReference type="Pfam" id="PF10277"/>
    </source>
</evidence>
<feature type="transmembrane region" description="Helical" evidence="1">
    <location>
        <begin position="87"/>
        <end position="107"/>
    </location>
</feature>
<keyword evidence="1" id="KW-0812">Transmembrane</keyword>
<feature type="domain" description="PGAP2IP C-terminal nuclease-like" evidence="5">
    <location>
        <begin position="602"/>
        <end position="826"/>
    </location>
</feature>
<dbReference type="PANTHER" id="PTHR14859:SF1">
    <property type="entry name" value="PGAP2-INTERACTING PROTEIN"/>
    <property type="match status" value="1"/>
</dbReference>
<dbReference type="Pfam" id="PF23022">
    <property type="entry name" value="6TM_1st_PGAP2IP"/>
    <property type="match status" value="1"/>
</dbReference>
<dbReference type="FunFam" id="3.60.10.10:FF:000031">
    <property type="entry name" value="Calcofluor white hypersensitive protein"/>
    <property type="match status" value="1"/>
</dbReference>
<dbReference type="Proteomes" id="UP000037751">
    <property type="component" value="Unassembled WGS sequence"/>
</dbReference>
<feature type="transmembrane region" description="Helical" evidence="1">
    <location>
        <begin position="336"/>
        <end position="354"/>
    </location>
</feature>
<dbReference type="Pfam" id="PF23226">
    <property type="entry name" value="Exo_endo_phos_PGAP2IP"/>
    <property type="match status" value="1"/>
</dbReference>
<dbReference type="GO" id="GO:0006506">
    <property type="term" value="P:GPI anchor biosynthetic process"/>
    <property type="evidence" value="ECO:0007669"/>
    <property type="project" value="TreeGrafter"/>
</dbReference>
<feature type="transmembrane region" description="Helical" evidence="1">
    <location>
        <begin position="44"/>
        <end position="66"/>
    </location>
</feature>
<keyword evidence="1" id="KW-1133">Transmembrane helix</keyword>
<feature type="transmembrane region" description="Helical" evidence="1">
    <location>
        <begin position="494"/>
        <end position="517"/>
    </location>
</feature>
<dbReference type="Pfam" id="PF23021">
    <property type="entry name" value="6TM_2nd_PGAP2IP"/>
    <property type="match status" value="1"/>
</dbReference>
<dbReference type="Pfam" id="PF10277">
    <property type="entry name" value="Frag1"/>
    <property type="match status" value="1"/>
</dbReference>
<dbReference type="GO" id="GO:0016020">
    <property type="term" value="C:membrane"/>
    <property type="evidence" value="ECO:0007669"/>
    <property type="project" value="GOC"/>
</dbReference>
<protein>
    <recommendedName>
        <fullName evidence="8">Calcofluor white hypersensitive protein</fullName>
    </recommendedName>
</protein>
<dbReference type="SUPFAM" id="SSF56219">
    <property type="entry name" value="DNase I-like"/>
    <property type="match status" value="1"/>
</dbReference>
<gene>
    <name evidence="6" type="ORF">Malapachy_1039</name>
</gene>
<dbReference type="InterPro" id="IPR053912">
    <property type="entry name" value="PGAP2IP_TM_1nd"/>
</dbReference>
<dbReference type="Gene3D" id="3.60.10.10">
    <property type="entry name" value="Endonuclease/exonuclease/phosphatase"/>
    <property type="match status" value="1"/>
</dbReference>
<evidence type="ECO:0000313" key="7">
    <source>
        <dbReference type="Proteomes" id="UP000037751"/>
    </source>
</evidence>
<dbReference type="GeneID" id="28727426"/>
<keyword evidence="7" id="KW-1185">Reference proteome</keyword>
<dbReference type="OrthoDB" id="68581at2759"/>
<accession>A0A0M8MMY4</accession>
<dbReference type="InterPro" id="IPR036691">
    <property type="entry name" value="Endo/exonu/phosph_ase_sf"/>
</dbReference>
<dbReference type="VEuPathDB" id="FungiDB:Malapachy_1039"/>
<sequence>MIVLCGMLAYTQRRPVGGVLLGLVGILRTFTCGGWIYVTSTDHALVHDVMMGLYLAFTPFWMALCLTKLAPAPGSPLEKAHRQAQRVRSIAAFLFYACTPFMVHFYLKHRRDRIPGMYTYYSMLEWTLVLLDLVFDTASALDLQTFQIRIDSEAPVDEVAAPASSTPSMFWWVASQSFLAFTGWSALFSLISIIFYFSVYNMAAEGLELLVLAQCLGLVLVAITPLERLFHGNQPYSIQLTCRWRHALLWLVSFATVASYMVKSPLVRLVVCAISCAVVALVSTLEWSHAWEAGRLPESVATWLVGLIAALVSRYGNHANIPIWPYLDETNGGLHVPALLLGAMCLLPIVLPSMNRSSAPSFVRRTSPPQGMIHFILAAMGMGAWLCELQTLLSDAGTLIAFSWTGYPIRGPQAVMHGVLVIAGMAVSIALSLSFPQIGASVVTMGLHAVGSYVAYVYDDWASFGGGMLIALTLPAMAIPLLQSAMSHHPIRIMALAWLVATLLAFLGVLTTAYAFLPGAMIMREHTGVMMGVYNAILIAALASARSPHVRTRLVRPSGERARRVKGAVHMLLSLLVGVAMVISIVRRVDPTTIAPHFPQERVLTAGIWTVHFGFDQHMRDSSRRMSRLLKELKMDVIGLLETDLQRPAFGNRDLTQWLAQELNMYADLGPSPKKHTWGAVLLSKFPIINSTHHLLPSPHGELAPAIHAVLDVFGVPTHVIVSHNGQEEDPLDRELQTTEIARILREAYPHPAIFLGYVVTKPHAPRPAPYQILFEDGKMLDVDPSDNDRWCQYLGFRGLERVGYARVSRFDVTDTELQTFKLHMPWMTWRLDPDHDARHARLPEMQPPTAPWAYPLSLIKPDGWMNETHMYAPYVFPQYFDRPRSDASS</sequence>
<dbReference type="STRING" id="77020.A0A0M8MMY4"/>
<evidence type="ECO:0008006" key="8">
    <source>
        <dbReference type="Google" id="ProtNLM"/>
    </source>
</evidence>
<dbReference type="GO" id="GO:0005783">
    <property type="term" value="C:endoplasmic reticulum"/>
    <property type="evidence" value="ECO:0007669"/>
    <property type="project" value="TreeGrafter"/>
</dbReference>
<feature type="transmembrane region" description="Helical" evidence="1">
    <location>
        <begin position="268"/>
        <end position="288"/>
    </location>
</feature>
<proteinExistence type="predicted"/>
<dbReference type="PANTHER" id="PTHR14859">
    <property type="entry name" value="CALCOFLUOR WHITE HYPERSENSITIVE PROTEIN PRECURSOR"/>
    <property type="match status" value="1"/>
</dbReference>